<gene>
    <name evidence="1" type="ORF">GSPATT00029830001</name>
</gene>
<sequence length="182" mass="20726">MISSLAPHNYSEILGDLAHEKGLHCHLKKRLVEVQHHKFIFEDVETKEQYTSDYDFLHILPPQKPAAFIAERGLGDSDGYAHVHPNTLQHLRYAKVWALGDCSSLPTFKTAAVMAQTPILIKTSSELGNQSSIEIKIHSRLYTSCPFYASNKKVMIAEFKYNKQLDERSQSFNCQTVKPCIY</sequence>
<name>A0BKY2_PARTE</name>
<dbReference type="GeneID" id="5012381"/>
<dbReference type="OrthoDB" id="5376590at2759"/>
<evidence type="ECO:0000313" key="2">
    <source>
        <dbReference type="Proteomes" id="UP000000600"/>
    </source>
</evidence>
<evidence type="ECO:0008006" key="3">
    <source>
        <dbReference type="Google" id="ProtNLM"/>
    </source>
</evidence>
<accession>A0BKY2</accession>
<dbReference type="InterPro" id="IPR036188">
    <property type="entry name" value="FAD/NAD-bd_sf"/>
</dbReference>
<dbReference type="RefSeq" id="XP_001426597.1">
    <property type="nucleotide sequence ID" value="XM_001426560.2"/>
</dbReference>
<proteinExistence type="predicted"/>
<organism evidence="1 2">
    <name type="scientific">Paramecium tetraurelia</name>
    <dbReference type="NCBI Taxonomy" id="5888"/>
    <lineage>
        <taxon>Eukaryota</taxon>
        <taxon>Sar</taxon>
        <taxon>Alveolata</taxon>
        <taxon>Ciliophora</taxon>
        <taxon>Intramacronucleata</taxon>
        <taxon>Oligohymenophorea</taxon>
        <taxon>Peniculida</taxon>
        <taxon>Parameciidae</taxon>
        <taxon>Paramecium</taxon>
    </lineage>
</organism>
<dbReference type="KEGG" id="ptm:GSPATT00029830001"/>
<dbReference type="GO" id="GO:0005739">
    <property type="term" value="C:mitochondrion"/>
    <property type="evidence" value="ECO:0000318"/>
    <property type="project" value="GO_Central"/>
</dbReference>
<dbReference type="SUPFAM" id="SSF51905">
    <property type="entry name" value="FAD/NAD(P)-binding domain"/>
    <property type="match status" value="1"/>
</dbReference>
<dbReference type="InParanoid" id="A0BKY2"/>
<dbReference type="PANTHER" id="PTHR10632">
    <property type="entry name" value="SULFIDE:QUINONE OXIDOREDUCTASE"/>
    <property type="match status" value="1"/>
</dbReference>
<dbReference type="EMBL" id="CT868001">
    <property type="protein sequence ID" value="CAK59199.1"/>
    <property type="molecule type" value="Genomic_DNA"/>
</dbReference>
<dbReference type="OMA" id="QHAKFAN"/>
<protein>
    <recommendedName>
        <fullName evidence="3">FAD/NAD(P)-binding domain-containing protein</fullName>
    </recommendedName>
</protein>
<reference evidence="1 2" key="1">
    <citation type="journal article" date="2006" name="Nature">
        <title>Global trends of whole-genome duplications revealed by the ciliate Paramecium tetraurelia.</title>
        <authorList>
            <consortium name="Genoscope"/>
            <person name="Aury J.-M."/>
            <person name="Jaillon O."/>
            <person name="Duret L."/>
            <person name="Noel B."/>
            <person name="Jubin C."/>
            <person name="Porcel B.M."/>
            <person name="Segurens B."/>
            <person name="Daubin V."/>
            <person name="Anthouard V."/>
            <person name="Aiach N."/>
            <person name="Arnaiz O."/>
            <person name="Billaut A."/>
            <person name="Beisson J."/>
            <person name="Blanc I."/>
            <person name="Bouhouche K."/>
            <person name="Camara F."/>
            <person name="Duharcourt S."/>
            <person name="Guigo R."/>
            <person name="Gogendeau D."/>
            <person name="Katinka M."/>
            <person name="Keller A.-M."/>
            <person name="Kissmehl R."/>
            <person name="Klotz C."/>
            <person name="Koll F."/>
            <person name="Le Moue A."/>
            <person name="Lepere C."/>
            <person name="Malinsky S."/>
            <person name="Nowacki M."/>
            <person name="Nowak J.K."/>
            <person name="Plattner H."/>
            <person name="Poulain J."/>
            <person name="Ruiz F."/>
            <person name="Serrano V."/>
            <person name="Zagulski M."/>
            <person name="Dessen P."/>
            <person name="Betermier M."/>
            <person name="Weissenbach J."/>
            <person name="Scarpelli C."/>
            <person name="Schachter V."/>
            <person name="Sperling L."/>
            <person name="Meyer E."/>
            <person name="Cohen J."/>
            <person name="Wincker P."/>
        </authorList>
    </citation>
    <scope>NUCLEOTIDE SEQUENCE [LARGE SCALE GENOMIC DNA]</scope>
    <source>
        <strain evidence="1 2">Stock d4-2</strain>
    </source>
</reference>
<evidence type="ECO:0000313" key="1">
    <source>
        <dbReference type="EMBL" id="CAK59199.1"/>
    </source>
</evidence>
<dbReference type="PANTHER" id="PTHR10632:SF2">
    <property type="entry name" value="SULFIDE:QUINONE OXIDOREDUCTASE, MITOCHONDRIAL"/>
    <property type="match status" value="1"/>
</dbReference>
<dbReference type="AlphaFoldDB" id="A0BKY2"/>
<dbReference type="InterPro" id="IPR015904">
    <property type="entry name" value="Sulphide_quinone_reductase"/>
</dbReference>
<dbReference type="GO" id="GO:0070221">
    <property type="term" value="P:sulfide oxidation, using sulfide:quinone oxidoreductase"/>
    <property type="evidence" value="ECO:0000318"/>
    <property type="project" value="GO_Central"/>
</dbReference>
<keyword evidence="2" id="KW-1185">Reference proteome</keyword>
<dbReference type="Proteomes" id="UP000000600">
    <property type="component" value="Unassembled WGS sequence"/>
</dbReference>
<dbReference type="eggNOG" id="KOG3851">
    <property type="taxonomic scope" value="Eukaryota"/>
</dbReference>
<dbReference type="GO" id="GO:0071949">
    <property type="term" value="F:FAD binding"/>
    <property type="evidence" value="ECO:0000318"/>
    <property type="project" value="GO_Central"/>
</dbReference>
<dbReference type="Gene3D" id="3.50.50.60">
    <property type="entry name" value="FAD/NAD(P)-binding domain"/>
    <property type="match status" value="2"/>
</dbReference>
<dbReference type="GO" id="GO:0070224">
    <property type="term" value="F:sulfide:quinone oxidoreductase activity"/>
    <property type="evidence" value="ECO:0000318"/>
    <property type="project" value="GO_Central"/>
</dbReference>
<dbReference type="HOGENOM" id="CLU_030742_3_1_1"/>
<dbReference type="STRING" id="5888.A0BKY2"/>